<evidence type="ECO:0000313" key="7">
    <source>
        <dbReference type="EMBL" id="KAL0195294.1"/>
    </source>
</evidence>
<evidence type="ECO:0000256" key="4">
    <source>
        <dbReference type="ARBA" id="ARBA00022989"/>
    </source>
</evidence>
<evidence type="ECO:0000256" key="3">
    <source>
        <dbReference type="ARBA" id="ARBA00022968"/>
    </source>
</evidence>
<keyword evidence="3" id="KW-0735">Signal-anchor</keyword>
<organism evidence="7 8">
    <name type="scientific">Cirrhinus mrigala</name>
    <name type="common">Mrigala</name>
    <dbReference type="NCBI Taxonomy" id="683832"/>
    <lineage>
        <taxon>Eukaryota</taxon>
        <taxon>Metazoa</taxon>
        <taxon>Chordata</taxon>
        <taxon>Craniata</taxon>
        <taxon>Vertebrata</taxon>
        <taxon>Euteleostomi</taxon>
        <taxon>Actinopterygii</taxon>
        <taxon>Neopterygii</taxon>
        <taxon>Teleostei</taxon>
        <taxon>Ostariophysi</taxon>
        <taxon>Cypriniformes</taxon>
        <taxon>Cyprinidae</taxon>
        <taxon>Labeoninae</taxon>
        <taxon>Labeonini</taxon>
        <taxon>Cirrhinus</taxon>
    </lineage>
</organism>
<keyword evidence="6" id="KW-0325">Glycoprotein</keyword>
<dbReference type="InterPro" id="IPR051292">
    <property type="entry name" value="Xyl/GlcA_transferase"/>
</dbReference>
<name>A0ABD0RA19_CIRMR</name>
<protein>
    <submittedName>
        <fullName evidence="7">Uncharacterized protein</fullName>
    </submittedName>
</protein>
<proteinExistence type="predicted"/>
<evidence type="ECO:0000256" key="2">
    <source>
        <dbReference type="ARBA" id="ARBA00022692"/>
    </source>
</evidence>
<reference evidence="7 8" key="1">
    <citation type="submission" date="2024-05" db="EMBL/GenBank/DDBJ databases">
        <title>Genome sequencing and assembly of Indian major carp, Cirrhinus mrigala (Hamilton, 1822).</title>
        <authorList>
            <person name="Mohindra V."/>
            <person name="Chowdhury L.M."/>
            <person name="Lal K."/>
            <person name="Jena J.K."/>
        </authorList>
    </citation>
    <scope>NUCLEOTIDE SEQUENCE [LARGE SCALE GENOMIC DNA]</scope>
    <source>
        <strain evidence="7">CM1030</strain>
        <tissue evidence="7">Blood</tissue>
    </source>
</reference>
<keyword evidence="5" id="KW-0472">Membrane</keyword>
<accession>A0ABD0RA19</accession>
<gene>
    <name evidence="7" type="ORF">M9458_008866</name>
</gene>
<keyword evidence="8" id="KW-1185">Reference proteome</keyword>
<dbReference type="PANTHER" id="PTHR12270:SF48">
    <property type="entry name" value="XYLOSYL- AND GLUCURONYLTRANSFERASE LARGE1"/>
    <property type="match status" value="1"/>
</dbReference>
<keyword evidence="4" id="KW-1133">Transmembrane helix</keyword>
<dbReference type="GO" id="GO:0016020">
    <property type="term" value="C:membrane"/>
    <property type="evidence" value="ECO:0007669"/>
    <property type="project" value="UniProtKB-SubCell"/>
</dbReference>
<evidence type="ECO:0000256" key="5">
    <source>
        <dbReference type="ARBA" id="ARBA00023136"/>
    </source>
</evidence>
<dbReference type="EMBL" id="JAMKFB020000004">
    <property type="protein sequence ID" value="KAL0195294.1"/>
    <property type="molecule type" value="Genomic_DNA"/>
</dbReference>
<dbReference type="InterPro" id="IPR029044">
    <property type="entry name" value="Nucleotide-diphossugar_trans"/>
</dbReference>
<comment type="subcellular location">
    <subcellularLocation>
        <location evidence="1">Membrane</location>
        <topology evidence="1">Single-pass type II membrane protein</topology>
    </subcellularLocation>
</comment>
<sequence>SEVSWIPNKHYSGIYGLMKLVLTKTLPSDLQKVIVLDTDITFATDIAELWVVFHKFK</sequence>
<dbReference type="AlphaFoldDB" id="A0ABD0RA19"/>
<dbReference type="Proteomes" id="UP001529510">
    <property type="component" value="Unassembled WGS sequence"/>
</dbReference>
<evidence type="ECO:0000313" key="8">
    <source>
        <dbReference type="Proteomes" id="UP001529510"/>
    </source>
</evidence>
<dbReference type="PANTHER" id="PTHR12270">
    <property type="entry name" value="GLYCOSYLTRANSFERASE-RELATED"/>
    <property type="match status" value="1"/>
</dbReference>
<feature type="non-terminal residue" evidence="7">
    <location>
        <position position="57"/>
    </location>
</feature>
<evidence type="ECO:0000256" key="6">
    <source>
        <dbReference type="ARBA" id="ARBA00023180"/>
    </source>
</evidence>
<comment type="caution">
    <text evidence="7">The sequence shown here is derived from an EMBL/GenBank/DDBJ whole genome shotgun (WGS) entry which is preliminary data.</text>
</comment>
<dbReference type="Gene3D" id="3.90.550.10">
    <property type="entry name" value="Spore Coat Polysaccharide Biosynthesis Protein SpsA, Chain A"/>
    <property type="match status" value="1"/>
</dbReference>
<evidence type="ECO:0000256" key="1">
    <source>
        <dbReference type="ARBA" id="ARBA00004606"/>
    </source>
</evidence>
<keyword evidence="2" id="KW-0812">Transmembrane</keyword>
<dbReference type="SUPFAM" id="SSF53448">
    <property type="entry name" value="Nucleotide-diphospho-sugar transferases"/>
    <property type="match status" value="1"/>
</dbReference>
<feature type="non-terminal residue" evidence="7">
    <location>
        <position position="1"/>
    </location>
</feature>